<accession>X1VKP8</accession>
<dbReference type="AlphaFoldDB" id="X1VKP8"/>
<reference evidence="1" key="1">
    <citation type="journal article" date="2014" name="Front. Microbiol.">
        <title>High frequency of phylogenetically diverse reductive dehalogenase-homologous genes in deep subseafloor sedimentary metagenomes.</title>
        <authorList>
            <person name="Kawai M."/>
            <person name="Futagami T."/>
            <person name="Toyoda A."/>
            <person name="Takaki Y."/>
            <person name="Nishi S."/>
            <person name="Hori S."/>
            <person name="Arai W."/>
            <person name="Tsubouchi T."/>
            <person name="Morono Y."/>
            <person name="Uchiyama I."/>
            <person name="Ito T."/>
            <person name="Fujiyama A."/>
            <person name="Inagaki F."/>
            <person name="Takami H."/>
        </authorList>
    </citation>
    <scope>NUCLEOTIDE SEQUENCE</scope>
    <source>
        <strain evidence="1">Expedition CK06-06</strain>
    </source>
</reference>
<protein>
    <submittedName>
        <fullName evidence="1">Uncharacterized protein</fullName>
    </submittedName>
</protein>
<organism evidence="1">
    <name type="scientific">marine sediment metagenome</name>
    <dbReference type="NCBI Taxonomy" id="412755"/>
    <lineage>
        <taxon>unclassified sequences</taxon>
        <taxon>metagenomes</taxon>
        <taxon>ecological metagenomes</taxon>
    </lineage>
</organism>
<comment type="caution">
    <text evidence="1">The sequence shown here is derived from an EMBL/GenBank/DDBJ whole genome shotgun (WGS) entry which is preliminary data.</text>
</comment>
<name>X1VKP8_9ZZZZ</name>
<sequence>MDEHTLSVLEFSKIKKQLIEKISTATGELIVENITPKIDLQLIFNAQRETTEMREIISYDGTPPFSRLEDIKD</sequence>
<proteinExistence type="predicted"/>
<evidence type="ECO:0000313" key="1">
    <source>
        <dbReference type="EMBL" id="GAJ19752.1"/>
    </source>
</evidence>
<dbReference type="EMBL" id="BARW01036681">
    <property type="protein sequence ID" value="GAJ19752.1"/>
    <property type="molecule type" value="Genomic_DNA"/>
</dbReference>
<gene>
    <name evidence="1" type="ORF">S12H4_56866</name>
</gene>